<proteinExistence type="predicted"/>
<keyword evidence="3" id="KW-1185">Reference proteome</keyword>
<keyword evidence="1" id="KW-0812">Transmembrane</keyword>
<evidence type="ECO:0000313" key="3">
    <source>
        <dbReference type="Proteomes" id="UP000664163"/>
    </source>
</evidence>
<organism evidence="2 3">
    <name type="scientific">[Muricauda] lutisoli</name>
    <dbReference type="NCBI Taxonomy" id="2816035"/>
    <lineage>
        <taxon>Bacteria</taxon>
        <taxon>Pseudomonadati</taxon>
        <taxon>Bacteroidota</taxon>
        <taxon>Flavobacteriia</taxon>
        <taxon>Flavobacteriales</taxon>
        <taxon>Flavobacteriaceae</taxon>
        <taxon>Allomuricauda</taxon>
    </lineage>
</organism>
<dbReference type="EMBL" id="JAFLND010000002">
    <property type="protein sequence ID" value="MBO0330700.1"/>
    <property type="molecule type" value="Genomic_DNA"/>
</dbReference>
<evidence type="ECO:0000256" key="1">
    <source>
        <dbReference type="SAM" id="Phobius"/>
    </source>
</evidence>
<sequence>MKNIIYFTIGFWCSMHLYAQDFSLKQQQRLEKFGLDYVYLIEQSETNEEQLREILDMDRKRKNSLTIGSTFVGLGLVMLTGASLIYSQDSGCDDTDFCENMGATLLGGGLMALGTMEISVSIPLLANSYLKKRKRNKMIREIQWQNPVPLQLQ</sequence>
<accession>A0ABS3EX06</accession>
<name>A0ABS3EX06_9FLAO</name>
<dbReference type="RefSeq" id="WP_207071124.1">
    <property type="nucleotide sequence ID" value="NZ_JAFLND010000002.1"/>
</dbReference>
<gene>
    <name evidence="2" type="ORF">J0X13_09070</name>
</gene>
<protein>
    <recommendedName>
        <fullName evidence="4">MotA/TolQ/ExbB proton channel domain-containing protein</fullName>
    </recommendedName>
</protein>
<evidence type="ECO:0000313" key="2">
    <source>
        <dbReference type="EMBL" id="MBO0330700.1"/>
    </source>
</evidence>
<reference evidence="2 3" key="1">
    <citation type="submission" date="2021-03" db="EMBL/GenBank/DDBJ databases">
        <title>Muricauda sp. CAU 1631 isolated from Incheon.</title>
        <authorList>
            <person name="Kim W."/>
        </authorList>
    </citation>
    <scope>NUCLEOTIDE SEQUENCE [LARGE SCALE GENOMIC DNA]</scope>
    <source>
        <strain evidence="2 3">CAU 1631</strain>
    </source>
</reference>
<keyword evidence="1" id="KW-1133">Transmembrane helix</keyword>
<feature type="transmembrane region" description="Helical" evidence="1">
    <location>
        <begin position="65"/>
        <end position="86"/>
    </location>
</feature>
<keyword evidence="1" id="KW-0472">Membrane</keyword>
<evidence type="ECO:0008006" key="4">
    <source>
        <dbReference type="Google" id="ProtNLM"/>
    </source>
</evidence>
<dbReference type="Proteomes" id="UP000664163">
    <property type="component" value="Unassembled WGS sequence"/>
</dbReference>
<feature type="transmembrane region" description="Helical" evidence="1">
    <location>
        <begin position="106"/>
        <end position="130"/>
    </location>
</feature>
<comment type="caution">
    <text evidence="2">The sequence shown here is derived from an EMBL/GenBank/DDBJ whole genome shotgun (WGS) entry which is preliminary data.</text>
</comment>